<dbReference type="PROSITE" id="PS50931">
    <property type="entry name" value="HTH_LYSR"/>
    <property type="match status" value="1"/>
</dbReference>
<reference evidence="6 7" key="1">
    <citation type="submission" date="2022-10" db="EMBL/GenBank/DDBJ databases">
        <title>Defluviimonas sp. nov., isolated from ocean surface sediments.</title>
        <authorList>
            <person name="He W."/>
            <person name="Wang L."/>
            <person name="Zhang D.-F."/>
        </authorList>
    </citation>
    <scope>NUCLEOTIDE SEQUENCE [LARGE SCALE GENOMIC DNA]</scope>
    <source>
        <strain evidence="6 7">WL0050</strain>
    </source>
</reference>
<dbReference type="InterPro" id="IPR050950">
    <property type="entry name" value="HTH-type_LysR_regulators"/>
</dbReference>
<name>A0ABT2ZJ95_9RHOB</name>
<accession>A0ABT2ZJ95</accession>
<dbReference type="InterPro" id="IPR036388">
    <property type="entry name" value="WH-like_DNA-bd_sf"/>
</dbReference>
<proteinExistence type="inferred from homology"/>
<dbReference type="PANTHER" id="PTHR30419">
    <property type="entry name" value="HTH-TYPE TRANSCRIPTIONAL REGULATOR YBHD"/>
    <property type="match status" value="1"/>
</dbReference>
<dbReference type="InterPro" id="IPR036390">
    <property type="entry name" value="WH_DNA-bd_sf"/>
</dbReference>
<dbReference type="InterPro" id="IPR005119">
    <property type="entry name" value="LysR_subst-bd"/>
</dbReference>
<keyword evidence="2" id="KW-0805">Transcription regulation</keyword>
<evidence type="ECO:0000259" key="5">
    <source>
        <dbReference type="PROSITE" id="PS50931"/>
    </source>
</evidence>
<dbReference type="Proteomes" id="UP001652564">
    <property type="component" value="Unassembled WGS sequence"/>
</dbReference>
<dbReference type="Pfam" id="PF00126">
    <property type="entry name" value="HTH_1"/>
    <property type="match status" value="1"/>
</dbReference>
<organism evidence="6 7">
    <name type="scientific">Albidovulum litorale</name>
    <dbReference type="NCBI Taxonomy" id="2984134"/>
    <lineage>
        <taxon>Bacteria</taxon>
        <taxon>Pseudomonadati</taxon>
        <taxon>Pseudomonadota</taxon>
        <taxon>Alphaproteobacteria</taxon>
        <taxon>Rhodobacterales</taxon>
        <taxon>Paracoccaceae</taxon>
        <taxon>Albidovulum</taxon>
    </lineage>
</organism>
<dbReference type="SUPFAM" id="SSF53850">
    <property type="entry name" value="Periplasmic binding protein-like II"/>
    <property type="match status" value="1"/>
</dbReference>
<comment type="similarity">
    <text evidence="1">Belongs to the LysR transcriptional regulatory family.</text>
</comment>
<keyword evidence="7" id="KW-1185">Reference proteome</keyword>
<dbReference type="Pfam" id="PF03466">
    <property type="entry name" value="LysR_substrate"/>
    <property type="match status" value="1"/>
</dbReference>
<feature type="domain" description="HTH lysR-type" evidence="5">
    <location>
        <begin position="15"/>
        <end position="72"/>
    </location>
</feature>
<evidence type="ECO:0000313" key="7">
    <source>
        <dbReference type="Proteomes" id="UP001652564"/>
    </source>
</evidence>
<evidence type="ECO:0000256" key="3">
    <source>
        <dbReference type="ARBA" id="ARBA00023125"/>
    </source>
</evidence>
<keyword evidence="3" id="KW-0238">DNA-binding</keyword>
<dbReference type="EMBL" id="JAOWKZ010000001">
    <property type="protein sequence ID" value="MCV2871182.1"/>
    <property type="molecule type" value="Genomic_DNA"/>
</dbReference>
<evidence type="ECO:0000256" key="2">
    <source>
        <dbReference type="ARBA" id="ARBA00023015"/>
    </source>
</evidence>
<dbReference type="SUPFAM" id="SSF46785">
    <property type="entry name" value="Winged helix' DNA-binding domain"/>
    <property type="match status" value="1"/>
</dbReference>
<dbReference type="CDD" id="cd05466">
    <property type="entry name" value="PBP2_LTTR_substrate"/>
    <property type="match status" value="1"/>
</dbReference>
<sequence>MTPMRSRQIMLAKGITLRALELFEAVAQSGTVAEGARLMGLSLPAASQQLSNLENSLGCPLLDRSHRPLQLTPAGRVFLHRTRDALSRIRQAQAELTVLDISHLTSLRVGMIDDFDAEITPELVIALAKNLRNCDFRLTTGPSHDMIARMANRQLDIVVSAAPADAVQGTVEYRLLRDPYVLAVPRGFELPKGKEMEALAALPLLRYDRGQLMGRQIEAHLARHRIALPDRFEIDSNQSIMALVANGVGFSITTPLAVLRARAFLDRVTIHPLPLAAMSRTISLFAAADQSSHVATEITRTLRALMTARLIRPAKDFAPWLGDSFAVIPA</sequence>
<dbReference type="Gene3D" id="3.40.190.10">
    <property type="entry name" value="Periplasmic binding protein-like II"/>
    <property type="match status" value="2"/>
</dbReference>
<dbReference type="Gene3D" id="1.10.10.10">
    <property type="entry name" value="Winged helix-like DNA-binding domain superfamily/Winged helix DNA-binding domain"/>
    <property type="match status" value="1"/>
</dbReference>
<comment type="caution">
    <text evidence="6">The sequence shown here is derived from an EMBL/GenBank/DDBJ whole genome shotgun (WGS) entry which is preliminary data.</text>
</comment>
<gene>
    <name evidence="6" type="ORF">OEZ71_02615</name>
</gene>
<evidence type="ECO:0000256" key="1">
    <source>
        <dbReference type="ARBA" id="ARBA00009437"/>
    </source>
</evidence>
<dbReference type="InterPro" id="IPR000847">
    <property type="entry name" value="LysR_HTH_N"/>
</dbReference>
<evidence type="ECO:0000256" key="4">
    <source>
        <dbReference type="ARBA" id="ARBA00023163"/>
    </source>
</evidence>
<protein>
    <submittedName>
        <fullName evidence="6">LysR family transcriptional regulator</fullName>
    </submittedName>
</protein>
<keyword evidence="4" id="KW-0804">Transcription</keyword>
<evidence type="ECO:0000313" key="6">
    <source>
        <dbReference type="EMBL" id="MCV2871182.1"/>
    </source>
</evidence>
<dbReference type="RefSeq" id="WP_263738367.1">
    <property type="nucleotide sequence ID" value="NZ_JAOWKZ010000001.1"/>
</dbReference>